<accession>A0A1I7XXY5</accession>
<name>A0A1I7XXY5_9BILA</name>
<evidence type="ECO:0000313" key="6">
    <source>
        <dbReference type="Proteomes" id="UP000095287"/>
    </source>
</evidence>
<protein>
    <submittedName>
        <fullName evidence="7">G_PROTEIN_RECEP_F1_2 domain-containing protein</fullName>
    </submittedName>
</protein>
<dbReference type="PANTHER" id="PTHR47521">
    <property type="entry name" value="SERPENTINE RECEPTOR, CLASS E (EPSILON)-RELATED"/>
    <property type="match status" value="1"/>
</dbReference>
<dbReference type="Gene3D" id="1.20.1070.10">
    <property type="entry name" value="Rhodopsin 7-helix transmembrane proteins"/>
    <property type="match status" value="1"/>
</dbReference>
<feature type="transmembrane region" description="Helical" evidence="5">
    <location>
        <begin position="84"/>
        <end position="106"/>
    </location>
</feature>
<dbReference type="CDD" id="cd00637">
    <property type="entry name" value="7tm_classA_rhodopsin-like"/>
    <property type="match status" value="1"/>
</dbReference>
<keyword evidence="3 5" id="KW-1133">Transmembrane helix</keyword>
<dbReference type="WBParaSite" id="L893_g10742.t1">
    <property type="protein sequence ID" value="L893_g10742.t1"/>
    <property type="gene ID" value="L893_g10742"/>
</dbReference>
<reference evidence="7" key="1">
    <citation type="submission" date="2016-11" db="UniProtKB">
        <authorList>
            <consortium name="WormBaseParasite"/>
        </authorList>
    </citation>
    <scope>IDENTIFICATION</scope>
</reference>
<comment type="subcellular location">
    <subcellularLocation>
        <location evidence="1">Membrane</location>
        <topology evidence="1">Multi-pass membrane protein</topology>
    </subcellularLocation>
</comment>
<dbReference type="Proteomes" id="UP000095287">
    <property type="component" value="Unplaced"/>
</dbReference>
<organism evidence="6 7">
    <name type="scientific">Steinernema glaseri</name>
    <dbReference type="NCBI Taxonomy" id="37863"/>
    <lineage>
        <taxon>Eukaryota</taxon>
        <taxon>Metazoa</taxon>
        <taxon>Ecdysozoa</taxon>
        <taxon>Nematoda</taxon>
        <taxon>Chromadorea</taxon>
        <taxon>Rhabditida</taxon>
        <taxon>Tylenchina</taxon>
        <taxon>Panagrolaimomorpha</taxon>
        <taxon>Strongyloidoidea</taxon>
        <taxon>Steinernematidae</taxon>
        <taxon>Steinernema</taxon>
    </lineage>
</organism>
<evidence type="ECO:0000256" key="5">
    <source>
        <dbReference type="SAM" id="Phobius"/>
    </source>
</evidence>
<dbReference type="PANTHER" id="PTHR47521:SF18">
    <property type="entry name" value="G PROTEIN-COUPLED RECEPTOR-RELATED"/>
    <property type="match status" value="1"/>
</dbReference>
<evidence type="ECO:0000256" key="2">
    <source>
        <dbReference type="ARBA" id="ARBA00022692"/>
    </source>
</evidence>
<feature type="transmembrane region" description="Helical" evidence="5">
    <location>
        <begin position="44"/>
        <end position="64"/>
    </location>
</feature>
<dbReference type="InterPro" id="IPR019408">
    <property type="entry name" value="7TM_GPCR_serpentine_rcpt_Srab"/>
</dbReference>
<feature type="transmembrane region" description="Helical" evidence="5">
    <location>
        <begin position="118"/>
        <end position="142"/>
    </location>
</feature>
<dbReference type="InterPro" id="IPR052860">
    <property type="entry name" value="NRL-GPCR1"/>
</dbReference>
<dbReference type="AlphaFoldDB" id="A0A1I7XXY5"/>
<evidence type="ECO:0000256" key="4">
    <source>
        <dbReference type="ARBA" id="ARBA00023136"/>
    </source>
</evidence>
<keyword evidence="2 5" id="KW-0812">Transmembrane</keyword>
<sequence>MLPFAKVPYLDYVELFLDCLAPFLNLYFLFLLRRMIFHINLRILLGNFALGLGLLTVFRIPLLLDTFFDYLTQYRTLRDVLCVAHNSCVILIMDGTILLAVERIFATVYAHKYEHSTCAYITVISAVLLWIFNIGIACLTQVRMNQSHLDQGKIIYPDGSIRVPIDLIILLALYVVSVLILLIVFYIASYNKRQFRVSSADHQLTKRFQISENIRTGRQLRQLMIANVIVPCFIVCKGRMLSLTVFTHSDVHKQKT</sequence>
<dbReference type="GO" id="GO:0016020">
    <property type="term" value="C:membrane"/>
    <property type="evidence" value="ECO:0007669"/>
    <property type="project" value="UniProtKB-SubCell"/>
</dbReference>
<feature type="transmembrane region" description="Helical" evidence="5">
    <location>
        <begin position="167"/>
        <end position="188"/>
    </location>
</feature>
<proteinExistence type="predicted"/>
<keyword evidence="6" id="KW-1185">Reference proteome</keyword>
<dbReference type="Pfam" id="PF10292">
    <property type="entry name" value="7TM_GPCR_Srab"/>
    <property type="match status" value="1"/>
</dbReference>
<keyword evidence="4 5" id="KW-0472">Membrane</keyword>
<evidence type="ECO:0000313" key="7">
    <source>
        <dbReference type="WBParaSite" id="L893_g10742.t1"/>
    </source>
</evidence>
<evidence type="ECO:0000256" key="3">
    <source>
        <dbReference type="ARBA" id="ARBA00022989"/>
    </source>
</evidence>
<feature type="transmembrane region" description="Helical" evidence="5">
    <location>
        <begin position="12"/>
        <end position="32"/>
    </location>
</feature>
<evidence type="ECO:0000256" key="1">
    <source>
        <dbReference type="ARBA" id="ARBA00004141"/>
    </source>
</evidence>